<proteinExistence type="predicted"/>
<protein>
    <recommendedName>
        <fullName evidence="4">Secreted protein</fullName>
    </recommendedName>
</protein>
<gene>
    <name evidence="2" type="ORF">PLEPLA_LOCUS1920</name>
</gene>
<dbReference type="Proteomes" id="UP001153269">
    <property type="component" value="Unassembled WGS sequence"/>
</dbReference>
<feature type="signal peptide" evidence="1">
    <location>
        <begin position="1"/>
        <end position="30"/>
    </location>
</feature>
<dbReference type="AlphaFoldDB" id="A0A9N7Y690"/>
<evidence type="ECO:0008006" key="4">
    <source>
        <dbReference type="Google" id="ProtNLM"/>
    </source>
</evidence>
<dbReference type="EMBL" id="CADEAL010000091">
    <property type="protein sequence ID" value="CAB1414213.1"/>
    <property type="molecule type" value="Genomic_DNA"/>
</dbReference>
<reference evidence="2" key="1">
    <citation type="submission" date="2020-03" db="EMBL/GenBank/DDBJ databases">
        <authorList>
            <person name="Weist P."/>
        </authorList>
    </citation>
    <scope>NUCLEOTIDE SEQUENCE</scope>
</reference>
<evidence type="ECO:0000313" key="3">
    <source>
        <dbReference type="Proteomes" id="UP001153269"/>
    </source>
</evidence>
<accession>A0A9N7Y690</accession>
<name>A0A9N7Y690_PLEPL</name>
<organism evidence="2 3">
    <name type="scientific">Pleuronectes platessa</name>
    <name type="common">European plaice</name>
    <dbReference type="NCBI Taxonomy" id="8262"/>
    <lineage>
        <taxon>Eukaryota</taxon>
        <taxon>Metazoa</taxon>
        <taxon>Chordata</taxon>
        <taxon>Craniata</taxon>
        <taxon>Vertebrata</taxon>
        <taxon>Euteleostomi</taxon>
        <taxon>Actinopterygii</taxon>
        <taxon>Neopterygii</taxon>
        <taxon>Teleostei</taxon>
        <taxon>Neoteleostei</taxon>
        <taxon>Acanthomorphata</taxon>
        <taxon>Carangaria</taxon>
        <taxon>Pleuronectiformes</taxon>
        <taxon>Pleuronectoidei</taxon>
        <taxon>Pleuronectidae</taxon>
        <taxon>Pleuronectes</taxon>
    </lineage>
</organism>
<evidence type="ECO:0000313" key="2">
    <source>
        <dbReference type="EMBL" id="CAB1414213.1"/>
    </source>
</evidence>
<evidence type="ECO:0000256" key="1">
    <source>
        <dbReference type="SAM" id="SignalP"/>
    </source>
</evidence>
<feature type="chain" id="PRO_5040357483" description="Secreted protein" evidence="1">
    <location>
        <begin position="31"/>
        <end position="113"/>
    </location>
</feature>
<keyword evidence="3" id="KW-1185">Reference proteome</keyword>
<sequence length="113" mass="12229">MSCLITVVLMTRPSSLLTLGLTLSIHFAAGKQQCAVTVVVQYYTVDHLCSTAQSQLLIGSLYYGCEIREVDTHIDWSVTVRLAIASTDRSPANDGGTKCKVLCRQQLNIGPAV</sequence>
<comment type="caution">
    <text evidence="2">The sequence shown here is derived from an EMBL/GenBank/DDBJ whole genome shotgun (WGS) entry which is preliminary data.</text>
</comment>
<keyword evidence="1" id="KW-0732">Signal</keyword>